<accession>A0A0G3XJ83</accession>
<evidence type="ECO:0000256" key="6">
    <source>
        <dbReference type="ARBA" id="ARBA00022519"/>
    </source>
</evidence>
<evidence type="ECO:0000256" key="4">
    <source>
        <dbReference type="ARBA" id="ARBA00022448"/>
    </source>
</evidence>
<evidence type="ECO:0000256" key="8">
    <source>
        <dbReference type="ARBA" id="ARBA00022927"/>
    </source>
</evidence>
<name>A0A0G3XJ83_9SPHN</name>
<keyword evidence="12" id="KW-1185">Reference proteome</keyword>
<keyword evidence="8" id="KW-0653">Protein transport</keyword>
<evidence type="ECO:0000256" key="3">
    <source>
        <dbReference type="ARBA" id="ARBA00021563"/>
    </source>
</evidence>
<dbReference type="InterPro" id="IPR022792">
    <property type="entry name" value="T2SS_protein-GspN"/>
</dbReference>
<dbReference type="AlphaFoldDB" id="A0A0G3XJ83"/>
<keyword evidence="6" id="KW-0997">Cell inner membrane</keyword>
<reference evidence="11 12" key="1">
    <citation type="submission" date="2015-06" db="EMBL/GenBank/DDBJ databases">
        <authorList>
            <person name="Zeng Y."/>
            <person name="Huang Y."/>
        </authorList>
    </citation>
    <scope>NUCLEOTIDE SEQUENCE [LARGE SCALE GENOMIC DNA]</scope>
    <source>
        <strain evidence="11 12">PQ-2</strain>
    </source>
</reference>
<evidence type="ECO:0000313" key="12">
    <source>
        <dbReference type="Proteomes" id="UP000035287"/>
    </source>
</evidence>
<comment type="similarity">
    <text evidence="2">Belongs to the GSP N family.</text>
</comment>
<evidence type="ECO:0000256" key="1">
    <source>
        <dbReference type="ARBA" id="ARBA00004533"/>
    </source>
</evidence>
<dbReference type="GO" id="GO:0015627">
    <property type="term" value="C:type II protein secretion system complex"/>
    <property type="evidence" value="ECO:0007669"/>
    <property type="project" value="InterPro"/>
</dbReference>
<keyword evidence="7" id="KW-0812">Transmembrane</keyword>
<dbReference type="Pfam" id="PF01203">
    <property type="entry name" value="T2SSN"/>
    <property type="match status" value="1"/>
</dbReference>
<dbReference type="RefSeq" id="WP_047821510.1">
    <property type="nucleotide sequence ID" value="NZ_CP011770.1"/>
</dbReference>
<protein>
    <recommendedName>
        <fullName evidence="3">Type II secretion system protein N</fullName>
    </recommendedName>
    <alternativeName>
        <fullName evidence="10">General secretion pathway protein N</fullName>
    </alternativeName>
</protein>
<dbReference type="GO" id="GO:0005886">
    <property type="term" value="C:plasma membrane"/>
    <property type="evidence" value="ECO:0007669"/>
    <property type="project" value="UniProtKB-SubCell"/>
</dbReference>
<keyword evidence="9" id="KW-0472">Membrane</keyword>
<gene>
    <name evidence="11" type="ORF">AB433_12890</name>
</gene>
<dbReference type="Proteomes" id="UP000035287">
    <property type="component" value="Chromosome"/>
</dbReference>
<dbReference type="KEGG" id="cna:AB433_12890"/>
<sequence>MIGRWIFIRDGRLSRTTKAVLVLLVLIALVGLLPLRLVLGAANGSGSLSASEVAGTAWDGAAGDFTAGGLPLGSLYVALRPLPLLLGRTEFSLNRPAMPGQPEFHAAARGGEGWVLLKEANGQIDLAGLMAPLPVRALSFADFQVEMNEGACVSASGQLGLIVPSLGPALPGDTILSGPASCEDGALVVPMVGPTGTEKLNLTLRPDSTWQADLMLAGLPVEVAGPLIEMGFTEKPGGLGFSARGTL</sequence>
<evidence type="ECO:0000256" key="7">
    <source>
        <dbReference type="ARBA" id="ARBA00022692"/>
    </source>
</evidence>
<dbReference type="EMBL" id="CP011770">
    <property type="protein sequence ID" value="AKM10659.1"/>
    <property type="molecule type" value="Genomic_DNA"/>
</dbReference>
<keyword evidence="5" id="KW-1003">Cell membrane</keyword>
<comment type="subcellular location">
    <subcellularLocation>
        <location evidence="1">Cell inner membrane</location>
    </subcellularLocation>
</comment>
<evidence type="ECO:0000313" key="11">
    <source>
        <dbReference type="EMBL" id="AKM10659.1"/>
    </source>
</evidence>
<evidence type="ECO:0000256" key="9">
    <source>
        <dbReference type="ARBA" id="ARBA00023136"/>
    </source>
</evidence>
<evidence type="ECO:0000256" key="5">
    <source>
        <dbReference type="ARBA" id="ARBA00022475"/>
    </source>
</evidence>
<proteinExistence type="inferred from homology"/>
<dbReference type="GO" id="GO:0015628">
    <property type="term" value="P:protein secretion by the type II secretion system"/>
    <property type="evidence" value="ECO:0007669"/>
    <property type="project" value="InterPro"/>
</dbReference>
<evidence type="ECO:0000256" key="10">
    <source>
        <dbReference type="ARBA" id="ARBA00030772"/>
    </source>
</evidence>
<dbReference type="PATRIC" id="fig|1348774.3.peg.2709"/>
<evidence type="ECO:0000256" key="2">
    <source>
        <dbReference type="ARBA" id="ARBA00007208"/>
    </source>
</evidence>
<keyword evidence="4" id="KW-0813">Transport</keyword>
<organism evidence="11 12">
    <name type="scientific">Croceicoccus naphthovorans</name>
    <dbReference type="NCBI Taxonomy" id="1348774"/>
    <lineage>
        <taxon>Bacteria</taxon>
        <taxon>Pseudomonadati</taxon>
        <taxon>Pseudomonadota</taxon>
        <taxon>Alphaproteobacteria</taxon>
        <taxon>Sphingomonadales</taxon>
        <taxon>Erythrobacteraceae</taxon>
        <taxon>Croceicoccus</taxon>
    </lineage>
</organism>